<keyword evidence="1" id="KW-1133">Transmembrane helix</keyword>
<organism evidence="2 3">
    <name type="scientific">Steinernema glaseri</name>
    <dbReference type="NCBI Taxonomy" id="37863"/>
    <lineage>
        <taxon>Eukaryota</taxon>
        <taxon>Metazoa</taxon>
        <taxon>Ecdysozoa</taxon>
        <taxon>Nematoda</taxon>
        <taxon>Chromadorea</taxon>
        <taxon>Rhabditida</taxon>
        <taxon>Tylenchina</taxon>
        <taxon>Panagrolaimomorpha</taxon>
        <taxon>Strongyloidoidea</taxon>
        <taxon>Steinernematidae</taxon>
        <taxon>Steinernema</taxon>
    </lineage>
</organism>
<dbReference type="AlphaFoldDB" id="A0A1I7ZMN9"/>
<protein>
    <submittedName>
        <fullName evidence="3">G_PROTEIN_RECEP_F1_2 domain-containing protein</fullName>
    </submittedName>
</protein>
<proteinExistence type="predicted"/>
<evidence type="ECO:0000313" key="3">
    <source>
        <dbReference type="WBParaSite" id="L893_g27999.t1"/>
    </source>
</evidence>
<sequence length="332" mass="37456">MSEPHEALYNRILDVTAIINMPIKIFVMVIIVRSSTRELRSFALFLFNGVFWNFMANFIFVFLHLYPMYPAECFRADGLVSLFSENETFGHVMFILLFVCIINCVLALSFTFPYRYMIFAHPIAVANFKQHRVIVLCITVHVLMTSTFLLLYISWVVPSAGYPIKEELLQVGTLFCFKPYGLDKDLVLLMFLIVMIQMLVTILVSSFLLLLSIRRASLTCNSVYLQTHKHILWTLISITSIPVFVGGIPLVIAVVTAMSPHIPYAKPICMVCIVFISNHGTVYAIALILVIKPYRVAIQEMITTVVKPKGVSAVDGHNTLFVVRTTGNALAC</sequence>
<dbReference type="SUPFAM" id="SSF81321">
    <property type="entry name" value="Family A G protein-coupled receptor-like"/>
    <property type="match status" value="1"/>
</dbReference>
<feature type="transmembrane region" description="Helical" evidence="1">
    <location>
        <begin position="89"/>
        <end position="112"/>
    </location>
</feature>
<dbReference type="Pfam" id="PF10318">
    <property type="entry name" value="7TM_GPCR_Srh"/>
    <property type="match status" value="1"/>
</dbReference>
<feature type="transmembrane region" description="Helical" evidence="1">
    <location>
        <begin position="133"/>
        <end position="155"/>
    </location>
</feature>
<name>A0A1I7ZMN9_9BILA</name>
<feature type="transmembrane region" description="Helical" evidence="1">
    <location>
        <begin position="12"/>
        <end position="32"/>
    </location>
</feature>
<evidence type="ECO:0000256" key="1">
    <source>
        <dbReference type="SAM" id="Phobius"/>
    </source>
</evidence>
<keyword evidence="1" id="KW-0812">Transmembrane</keyword>
<dbReference type="Proteomes" id="UP000095287">
    <property type="component" value="Unplaced"/>
</dbReference>
<feature type="transmembrane region" description="Helical" evidence="1">
    <location>
        <begin position="232"/>
        <end position="258"/>
    </location>
</feature>
<reference evidence="3" key="1">
    <citation type="submission" date="2016-11" db="UniProtKB">
        <authorList>
            <consortium name="WormBaseParasite"/>
        </authorList>
    </citation>
    <scope>IDENTIFICATION</scope>
</reference>
<accession>A0A1I7ZMN9</accession>
<dbReference type="InterPro" id="IPR019422">
    <property type="entry name" value="7TM_GPCR_serpentine_rcpt_Srh"/>
</dbReference>
<feature type="transmembrane region" description="Helical" evidence="1">
    <location>
        <begin position="264"/>
        <end position="291"/>
    </location>
</feature>
<keyword evidence="1" id="KW-0472">Membrane</keyword>
<feature type="transmembrane region" description="Helical" evidence="1">
    <location>
        <begin position="187"/>
        <end position="211"/>
    </location>
</feature>
<evidence type="ECO:0000313" key="2">
    <source>
        <dbReference type="Proteomes" id="UP000095287"/>
    </source>
</evidence>
<keyword evidence="2" id="KW-1185">Reference proteome</keyword>
<dbReference type="PANTHER" id="PTHR46891">
    <property type="entry name" value="SERPENTINE RECEPTOR, CLASS H-RELATED"/>
    <property type="match status" value="1"/>
</dbReference>
<dbReference type="WBParaSite" id="L893_g27999.t1">
    <property type="protein sequence ID" value="L893_g27999.t1"/>
    <property type="gene ID" value="L893_g27999"/>
</dbReference>
<feature type="transmembrane region" description="Helical" evidence="1">
    <location>
        <begin position="44"/>
        <end position="69"/>
    </location>
</feature>